<comment type="caution">
    <text evidence="1">The sequence shown here is derived from an EMBL/GenBank/DDBJ whole genome shotgun (WGS) entry which is preliminary data.</text>
</comment>
<protein>
    <submittedName>
        <fullName evidence="1">Uncharacterized protein</fullName>
    </submittedName>
</protein>
<gene>
    <name evidence="1" type="ORF">ILYODFUR_033214</name>
</gene>
<evidence type="ECO:0000313" key="2">
    <source>
        <dbReference type="Proteomes" id="UP001482620"/>
    </source>
</evidence>
<reference evidence="1 2" key="1">
    <citation type="submission" date="2021-06" db="EMBL/GenBank/DDBJ databases">
        <authorList>
            <person name="Palmer J.M."/>
        </authorList>
    </citation>
    <scope>NUCLEOTIDE SEQUENCE [LARGE SCALE GENOMIC DNA]</scope>
    <source>
        <strain evidence="2">if_2019</strain>
        <tissue evidence="1">Muscle</tissue>
    </source>
</reference>
<dbReference type="Proteomes" id="UP001482620">
    <property type="component" value="Unassembled WGS sequence"/>
</dbReference>
<evidence type="ECO:0000313" key="1">
    <source>
        <dbReference type="EMBL" id="MEQ2242191.1"/>
    </source>
</evidence>
<sequence length="109" mass="12427">MHLNVASAVHFTERLHHRSTWFHDSISLLTQSRSSLNKHVLSSDGKHRFDPVHNFLGHCLITANTRASVKGLILFGRLLHFAKMLPWKQMLCFANFAASDFLVTISIVF</sequence>
<keyword evidence="2" id="KW-1185">Reference proteome</keyword>
<name>A0ABV0UAX2_9TELE</name>
<accession>A0ABV0UAX2</accession>
<organism evidence="1 2">
    <name type="scientific">Ilyodon furcidens</name>
    <name type="common">goldbreast splitfin</name>
    <dbReference type="NCBI Taxonomy" id="33524"/>
    <lineage>
        <taxon>Eukaryota</taxon>
        <taxon>Metazoa</taxon>
        <taxon>Chordata</taxon>
        <taxon>Craniata</taxon>
        <taxon>Vertebrata</taxon>
        <taxon>Euteleostomi</taxon>
        <taxon>Actinopterygii</taxon>
        <taxon>Neopterygii</taxon>
        <taxon>Teleostei</taxon>
        <taxon>Neoteleostei</taxon>
        <taxon>Acanthomorphata</taxon>
        <taxon>Ovalentaria</taxon>
        <taxon>Atherinomorphae</taxon>
        <taxon>Cyprinodontiformes</taxon>
        <taxon>Goodeidae</taxon>
        <taxon>Ilyodon</taxon>
    </lineage>
</organism>
<proteinExistence type="predicted"/>
<dbReference type="EMBL" id="JAHRIQ010063518">
    <property type="protein sequence ID" value="MEQ2242191.1"/>
    <property type="molecule type" value="Genomic_DNA"/>
</dbReference>